<dbReference type="Pfam" id="PF06585">
    <property type="entry name" value="JHBP"/>
    <property type="match status" value="1"/>
</dbReference>
<gene>
    <name evidence="4" type="ORF">g.36488</name>
    <name evidence="5" type="ORF">g.36489</name>
</gene>
<organism evidence="5">
    <name type="scientific">Clastoptera arizonana</name>
    <name type="common">Arizona spittle bug</name>
    <dbReference type="NCBI Taxonomy" id="38151"/>
    <lineage>
        <taxon>Eukaryota</taxon>
        <taxon>Metazoa</taxon>
        <taxon>Ecdysozoa</taxon>
        <taxon>Arthropoda</taxon>
        <taxon>Hexapoda</taxon>
        <taxon>Insecta</taxon>
        <taxon>Pterygota</taxon>
        <taxon>Neoptera</taxon>
        <taxon>Paraneoptera</taxon>
        <taxon>Hemiptera</taxon>
        <taxon>Auchenorrhyncha</taxon>
        <taxon>Cercopoidea</taxon>
        <taxon>Clastopteridae</taxon>
        <taxon>Clastoptera</taxon>
    </lineage>
</organism>
<dbReference type="Gene3D" id="3.15.10.30">
    <property type="entry name" value="Haemolymph juvenile hormone binding protein"/>
    <property type="match status" value="1"/>
</dbReference>
<sequence length="186" mass="20686">MVEPLVIPMIMLEQGTKAVNYKAKLKDIKVFGLSEYKFQTINVQLDKLLLTGKVDFNRVHLVSDYDIKGRALVLPVEGNGIFKANLTQVMADIIVQCSLVKRKGMEYLDIKDVSVKLNVGGAMANFGNLFNGDPTLSQTTNAFLNENAKDIIDEIKPAVEAVVGMLIDDILSKFFKTTPYDKLFIP</sequence>
<evidence type="ECO:0000256" key="2">
    <source>
        <dbReference type="ARBA" id="ARBA00023108"/>
    </source>
</evidence>
<evidence type="ECO:0000256" key="3">
    <source>
        <dbReference type="ARBA" id="ARBA00060902"/>
    </source>
</evidence>
<dbReference type="InterPro" id="IPR010562">
    <property type="entry name" value="Haemolymph_juvenile_hormone-bd"/>
</dbReference>
<reference evidence="5" key="1">
    <citation type="submission" date="2015-12" db="EMBL/GenBank/DDBJ databases">
        <title>De novo transcriptome assembly of four potential Pierce s Disease insect vectors from Arizona vineyards.</title>
        <authorList>
            <person name="Tassone E.E."/>
        </authorList>
    </citation>
    <scope>NUCLEOTIDE SEQUENCE</scope>
</reference>
<evidence type="ECO:0000256" key="1">
    <source>
        <dbReference type="ARBA" id="ARBA00022729"/>
    </source>
</evidence>
<dbReference type="GO" id="GO:0007623">
    <property type="term" value="P:circadian rhythm"/>
    <property type="evidence" value="ECO:0007669"/>
    <property type="project" value="UniProtKB-ARBA"/>
</dbReference>
<dbReference type="GO" id="GO:0005615">
    <property type="term" value="C:extracellular space"/>
    <property type="evidence" value="ECO:0007669"/>
    <property type="project" value="TreeGrafter"/>
</dbReference>
<keyword evidence="1" id="KW-0732">Signal</keyword>
<dbReference type="PANTHER" id="PTHR11008:SF32">
    <property type="entry name" value="CIRCADIAN CLOCK-CONTROLLED PROTEIN DAYWAKE-RELATED"/>
    <property type="match status" value="1"/>
</dbReference>
<dbReference type="FunFam" id="3.15.10.30:FF:000001">
    <property type="entry name" value="Takeout-like protein 1"/>
    <property type="match status" value="1"/>
</dbReference>
<evidence type="ECO:0000313" key="4">
    <source>
        <dbReference type="EMBL" id="JAS06495.1"/>
    </source>
</evidence>
<name>A0A1B6C2E4_9HEMI</name>
<dbReference type="PANTHER" id="PTHR11008">
    <property type="entry name" value="PROTEIN TAKEOUT-LIKE PROTEIN"/>
    <property type="match status" value="1"/>
</dbReference>
<keyword evidence="2" id="KW-0090">Biological rhythms</keyword>
<dbReference type="AlphaFoldDB" id="A0A1B6C2E4"/>
<dbReference type="EMBL" id="GEDC01030803">
    <property type="protein sequence ID" value="JAS06495.1"/>
    <property type="molecule type" value="Transcribed_RNA"/>
</dbReference>
<evidence type="ECO:0008006" key="6">
    <source>
        <dbReference type="Google" id="ProtNLM"/>
    </source>
</evidence>
<comment type="similarity">
    <text evidence="3">Belongs to the TO family.</text>
</comment>
<accession>A0A1B6C2E4</accession>
<dbReference type="InterPro" id="IPR038606">
    <property type="entry name" value="To_sf"/>
</dbReference>
<dbReference type="EMBL" id="GEDC01029754">
    <property type="protein sequence ID" value="JAS07544.1"/>
    <property type="molecule type" value="Transcribed_RNA"/>
</dbReference>
<proteinExistence type="inferred from homology"/>
<evidence type="ECO:0000313" key="5">
    <source>
        <dbReference type="EMBL" id="JAS07544.1"/>
    </source>
</evidence>
<dbReference type="SMART" id="SM00700">
    <property type="entry name" value="JHBP"/>
    <property type="match status" value="1"/>
</dbReference>
<protein>
    <recommendedName>
        <fullName evidence="6">Lipid-binding serum glycoprotein N-terminal domain-containing protein</fullName>
    </recommendedName>
</protein>